<dbReference type="PROSITE" id="PS50297">
    <property type="entry name" value="ANK_REP_REGION"/>
    <property type="match status" value="1"/>
</dbReference>
<comment type="caution">
    <text evidence="3">The sequence shown here is derived from an EMBL/GenBank/DDBJ whole genome shotgun (WGS) entry which is preliminary data.</text>
</comment>
<evidence type="ECO:0000313" key="4">
    <source>
        <dbReference type="Proteomes" id="UP001190926"/>
    </source>
</evidence>
<dbReference type="InterPro" id="IPR036770">
    <property type="entry name" value="Ankyrin_rpt-contain_sf"/>
</dbReference>
<dbReference type="EMBL" id="SDAM02000322">
    <property type="protein sequence ID" value="KAH6824751.1"/>
    <property type="molecule type" value="Genomic_DNA"/>
</dbReference>
<keyword evidence="4" id="KW-1185">Reference proteome</keyword>
<gene>
    <name evidence="3" type="ORF">C2S53_010826</name>
</gene>
<dbReference type="PANTHER" id="PTHR24128:SF24">
    <property type="entry name" value="ANKYRIN REPEAT PROTEIN"/>
    <property type="match status" value="1"/>
</dbReference>
<keyword evidence="2" id="KW-1133">Transmembrane helix</keyword>
<sequence>MEALFGGVLEAEEMNVLYSKIKADPGFLLDFEEKQFVETPLHYAASEGRKQLALEIQRLMPSMGMKLNGDGFSPLHLALQRGHFETVRFMIRLNPKLVCVQGREGITPLHYAAETDNVVMLALFLTRCPESIEKLTVWMETAAHVAVNGQNLAAFEVLVGWMKWNGKGDVLNWMDWEGNTVLHLAAFINQPQFMEALGKISNLDVNAKNCRGLTALDTVMQLPDYEHINRRRALSFLSSWRRRAKTGASVTLTPLADDLKSDISHTNYMIAQLTGEHISSETRNAGLVVAALIVSATYQVLLSPFVMNTGSEDQAPIILNVTSFHANNTTFPVVGLDVLKAQGAHNLSNPQRVGGDYMVGITFLIPNIIALASSIAVMIWLLPWQSFNILLIWSLFFLIISTSVLVSEADIFRLLLYIVMIGSLWAKSSTVKREMKMARYLALP</sequence>
<dbReference type="AlphaFoldDB" id="A0AAD4J0T8"/>
<evidence type="ECO:0000313" key="3">
    <source>
        <dbReference type="EMBL" id="KAH6824751.1"/>
    </source>
</evidence>
<dbReference type="PROSITE" id="PS50088">
    <property type="entry name" value="ANK_REPEAT"/>
    <property type="match status" value="1"/>
</dbReference>
<dbReference type="Pfam" id="PF12796">
    <property type="entry name" value="Ank_2"/>
    <property type="match status" value="1"/>
</dbReference>
<evidence type="ECO:0000256" key="1">
    <source>
        <dbReference type="PROSITE-ProRule" id="PRU00023"/>
    </source>
</evidence>
<dbReference type="Gene3D" id="1.25.40.20">
    <property type="entry name" value="Ankyrin repeat-containing domain"/>
    <property type="match status" value="1"/>
</dbReference>
<dbReference type="InterPro" id="IPR002110">
    <property type="entry name" value="Ankyrin_rpt"/>
</dbReference>
<reference evidence="3 4" key="1">
    <citation type="journal article" date="2021" name="Nat. Commun.">
        <title>Incipient diploidization of the medicinal plant Perilla within 10,000 years.</title>
        <authorList>
            <person name="Zhang Y."/>
            <person name="Shen Q."/>
            <person name="Leng L."/>
            <person name="Zhang D."/>
            <person name="Chen S."/>
            <person name="Shi Y."/>
            <person name="Ning Z."/>
            <person name="Chen S."/>
        </authorList>
    </citation>
    <scope>NUCLEOTIDE SEQUENCE [LARGE SCALE GENOMIC DNA]</scope>
    <source>
        <strain evidence="4">cv. PC099</strain>
    </source>
</reference>
<dbReference type="SMART" id="SM00248">
    <property type="entry name" value="ANK"/>
    <property type="match status" value="4"/>
</dbReference>
<feature type="transmembrane region" description="Helical" evidence="2">
    <location>
        <begin position="411"/>
        <end position="427"/>
    </location>
</feature>
<dbReference type="Proteomes" id="UP001190926">
    <property type="component" value="Unassembled WGS sequence"/>
</dbReference>
<evidence type="ECO:0000256" key="2">
    <source>
        <dbReference type="SAM" id="Phobius"/>
    </source>
</evidence>
<feature type="transmembrane region" description="Helical" evidence="2">
    <location>
        <begin position="389"/>
        <end position="405"/>
    </location>
</feature>
<protein>
    <recommendedName>
        <fullName evidence="5">PGG domain-containing protein</fullName>
    </recommendedName>
</protein>
<keyword evidence="2" id="KW-0812">Transmembrane</keyword>
<feature type="transmembrane region" description="Helical" evidence="2">
    <location>
        <begin position="357"/>
        <end position="382"/>
    </location>
</feature>
<evidence type="ECO:0008006" key="5">
    <source>
        <dbReference type="Google" id="ProtNLM"/>
    </source>
</evidence>
<name>A0AAD4J0T8_PERFH</name>
<keyword evidence="1" id="KW-0040">ANK repeat</keyword>
<feature type="repeat" description="ANK" evidence="1">
    <location>
        <begin position="70"/>
        <end position="92"/>
    </location>
</feature>
<dbReference type="PANTHER" id="PTHR24128">
    <property type="entry name" value="HOMEOBOX PROTEIN WARIAI"/>
    <property type="match status" value="1"/>
</dbReference>
<proteinExistence type="predicted"/>
<dbReference type="SUPFAM" id="SSF48403">
    <property type="entry name" value="Ankyrin repeat"/>
    <property type="match status" value="1"/>
</dbReference>
<keyword evidence="2" id="KW-0472">Membrane</keyword>
<organism evidence="3 4">
    <name type="scientific">Perilla frutescens var. hirtella</name>
    <name type="common">Perilla citriodora</name>
    <name type="synonym">Perilla setoyensis</name>
    <dbReference type="NCBI Taxonomy" id="608512"/>
    <lineage>
        <taxon>Eukaryota</taxon>
        <taxon>Viridiplantae</taxon>
        <taxon>Streptophyta</taxon>
        <taxon>Embryophyta</taxon>
        <taxon>Tracheophyta</taxon>
        <taxon>Spermatophyta</taxon>
        <taxon>Magnoliopsida</taxon>
        <taxon>eudicotyledons</taxon>
        <taxon>Gunneridae</taxon>
        <taxon>Pentapetalae</taxon>
        <taxon>asterids</taxon>
        <taxon>lamiids</taxon>
        <taxon>Lamiales</taxon>
        <taxon>Lamiaceae</taxon>
        <taxon>Nepetoideae</taxon>
        <taxon>Elsholtzieae</taxon>
        <taxon>Perilla</taxon>
    </lineage>
</organism>
<accession>A0AAD4J0T8</accession>